<feature type="compositionally biased region" description="Basic and acidic residues" evidence="1">
    <location>
        <begin position="32"/>
        <end position="41"/>
    </location>
</feature>
<keyword evidence="3" id="KW-1185">Reference proteome</keyword>
<feature type="region of interest" description="Disordered" evidence="1">
    <location>
        <begin position="613"/>
        <end position="640"/>
    </location>
</feature>
<feature type="region of interest" description="Disordered" evidence="1">
    <location>
        <begin position="295"/>
        <end position="337"/>
    </location>
</feature>
<feature type="region of interest" description="Disordered" evidence="1">
    <location>
        <begin position="32"/>
        <end position="96"/>
    </location>
</feature>
<feature type="compositionally biased region" description="Polar residues" evidence="1">
    <location>
        <begin position="614"/>
        <end position="635"/>
    </location>
</feature>
<feature type="region of interest" description="Disordered" evidence="1">
    <location>
        <begin position="1026"/>
        <end position="1064"/>
    </location>
</feature>
<dbReference type="EMBL" id="JARQWQ010000002">
    <property type="protein sequence ID" value="KAK2573533.1"/>
    <property type="molecule type" value="Genomic_DNA"/>
</dbReference>
<feature type="region of interest" description="Disordered" evidence="1">
    <location>
        <begin position="906"/>
        <end position="930"/>
    </location>
</feature>
<reference evidence="2" key="1">
    <citation type="journal article" date="2023" name="G3 (Bethesda)">
        <title>Whole genome assembly and annotation of the endangered Caribbean coral Acropora cervicornis.</title>
        <authorList>
            <person name="Selwyn J.D."/>
            <person name="Vollmer S.V."/>
        </authorList>
    </citation>
    <scope>NUCLEOTIDE SEQUENCE</scope>
    <source>
        <strain evidence="2">K2</strain>
    </source>
</reference>
<comment type="caution">
    <text evidence="2">The sequence shown here is derived from an EMBL/GenBank/DDBJ whole genome shotgun (WGS) entry which is preliminary data.</text>
</comment>
<evidence type="ECO:0000313" key="2">
    <source>
        <dbReference type="EMBL" id="KAK2573533.1"/>
    </source>
</evidence>
<reference evidence="2" key="2">
    <citation type="journal article" date="2023" name="Science">
        <title>Genomic signatures of disease resistance in endangered staghorn corals.</title>
        <authorList>
            <person name="Vollmer S.V."/>
            <person name="Selwyn J.D."/>
            <person name="Despard B.A."/>
            <person name="Roesel C.L."/>
        </authorList>
    </citation>
    <scope>NUCLEOTIDE SEQUENCE</scope>
    <source>
        <strain evidence="2">K2</strain>
    </source>
</reference>
<organism evidence="2 3">
    <name type="scientific">Acropora cervicornis</name>
    <name type="common">Staghorn coral</name>
    <dbReference type="NCBI Taxonomy" id="6130"/>
    <lineage>
        <taxon>Eukaryota</taxon>
        <taxon>Metazoa</taxon>
        <taxon>Cnidaria</taxon>
        <taxon>Anthozoa</taxon>
        <taxon>Hexacorallia</taxon>
        <taxon>Scleractinia</taxon>
        <taxon>Astrocoeniina</taxon>
        <taxon>Acroporidae</taxon>
        <taxon>Acropora</taxon>
    </lineage>
</organism>
<proteinExistence type="predicted"/>
<feature type="compositionally biased region" description="Basic and acidic residues" evidence="1">
    <location>
        <begin position="313"/>
        <end position="331"/>
    </location>
</feature>
<dbReference type="Proteomes" id="UP001249851">
    <property type="component" value="Unassembled WGS sequence"/>
</dbReference>
<gene>
    <name evidence="2" type="ORF">P5673_001195</name>
</gene>
<feature type="region of interest" description="Disordered" evidence="1">
    <location>
        <begin position="160"/>
        <end position="195"/>
    </location>
</feature>
<accession>A0AAD9R634</accession>
<feature type="compositionally biased region" description="Polar residues" evidence="1">
    <location>
        <begin position="1030"/>
        <end position="1047"/>
    </location>
</feature>
<sequence>MTYWQDTKLRRGTTTYGDIFGAMIPSSPYSWHAREDKEESGTRNSILRNGTGGHPLQAIPADRKSGGQKTAEHENYNRLSSPSTVHSGLRLGSNTSSGKRAFLDKKLVDPPPWAACAKTLQSLLEQYIDDRNSIQSLTKGTLPGCTLQSMVNGTERKNFDQMTTRTPTPPPLLHRPPKRFTGQSQEADITQEPKRPRLENHICEDKTKHSRSLLQDKADFRREMFERTKSLGNTLRPPPPLLKQGTMDKMGPDLHRTYSQVNLAASMEGQTQGINWKVSTRNNDFSKCGFPVWNSNASGRDSEQEDNVGTKKRLSDISTEDKSEPVPREITGDTSTSCGGYAFDHTSMPKIIAVHSISKRAEDMDEWERNKAFIHSVKAQQNKQRILDGERKKHVPTTIAKTISSPKTSQESALQYIRGNDEEHFLKAVNGSGVANEEISFERYVLYHLLSKYQGNVEQVRHVLKQNMVQEWLSYCQGNVQPKLQTLSGVSLCEIRKLYEMWCQLRRNTKTNGSDENKAQNNSDTESMMTSNYTKRIFDSNTAVKNHSNLPLSTQRSENHKMYQEARLSPNQGNCSTRNILSLDDRIPRKSVNSTTTQSNFQGEYNAVSVETVKGNQQTGRSLSQLSTHQGSPQSRPLDHVTNVESKILPLNFDTKKGSSKKLLGAIYKSREQVSGQLLGPTREQILRQYSEASEGMRHQSSIVVQEQERADGTNTASVTLVQICQSKTKLTPFSTECERNASNDLERQFFQPKYQSKNNHLESLRNDNARSHDVKGNYLWRFKDGKLISDSMPCISNGKVIRELDMQKIISGQNKITETKQTSLKSKLGSSAFEPQSDGKTLTSKLPNEWSCKIDICQSADGIQTVRQKHNKACGAAACGKPCFCVLETKVGRKGLQSQQSIQRFHNKPGNKSNQDLTHSAQSKKQKFSGLKLTRNEQDTQMCHARLNEQGIKASTGLETSLKAKGHEVLTNRAIVSHEQETGLLNVCNKNSSIAKSNQHILTDNSNSIYDVREVDTAACAKARIPSRNGGNFNDSAPAHQPSNEVSLSKSSSKSNNRLSPGAQTTYNSAIVKAMKTPPHSSSKISSSIRNTKPSFSVFYNSDNKEANQESTFCQAVSSNAQTRNFQEANESKEIAYHAHPNQPSINGLCFASKAEIVNSSETVNVSPKVKSSQIANTDLNSENLQCDQLHLQTLSPLQENSQPVSISLVLNKEAETQPNACTKQTDSAFTSPSNKGEMNLSSYPVFRAQDHSRKEDQNSIASTNLKTLLPMQPVKQPFSSPVLNKRHYFQSTPPTVSDRCDGKEQKQTITNFITKGKEKSYASIHILQPQSTLVRIAPKVDLALKTSSKPISSSDCSPDNTNLKTPLLVKSEVIKETPRSSTPLTAKKPRTSLMQLAKKIIETRQRYSLENIPWKKKILKSLEGVLMKRLRKLEKDTGLKADLVDGVNLEPD</sequence>
<protein>
    <submittedName>
        <fullName evidence="2">Uncharacterized protein</fullName>
    </submittedName>
</protein>
<feature type="region of interest" description="Disordered" evidence="1">
    <location>
        <begin position="1219"/>
        <end position="1238"/>
    </location>
</feature>
<name>A0AAD9R634_ACRCE</name>
<evidence type="ECO:0000313" key="3">
    <source>
        <dbReference type="Proteomes" id="UP001249851"/>
    </source>
</evidence>
<feature type="compositionally biased region" description="Polar residues" evidence="1">
    <location>
        <begin position="77"/>
        <end position="96"/>
    </location>
</feature>
<feature type="compositionally biased region" description="Basic and acidic residues" evidence="1">
    <location>
        <begin position="61"/>
        <end position="76"/>
    </location>
</feature>
<feature type="compositionally biased region" description="Polar residues" evidence="1">
    <location>
        <begin position="906"/>
        <end position="922"/>
    </location>
</feature>
<feature type="compositionally biased region" description="Low complexity" evidence="1">
    <location>
        <begin position="1048"/>
        <end position="1061"/>
    </location>
</feature>
<evidence type="ECO:0000256" key="1">
    <source>
        <dbReference type="SAM" id="MobiDB-lite"/>
    </source>
</evidence>
<feature type="region of interest" description="Disordered" evidence="1">
    <location>
        <begin position="230"/>
        <end position="251"/>
    </location>
</feature>